<proteinExistence type="inferred from homology"/>
<comment type="similarity">
    <text evidence="1">Belongs to the tubulin family.</text>
</comment>
<dbReference type="InterPro" id="IPR036525">
    <property type="entry name" value="Tubulin/FtsZ_GTPase_sf"/>
</dbReference>
<name>A0A1I8FGS4_9PLAT</name>
<evidence type="ECO:0000256" key="3">
    <source>
        <dbReference type="ARBA" id="ARBA00022741"/>
    </source>
</evidence>
<evidence type="ECO:0000256" key="1">
    <source>
        <dbReference type="ARBA" id="ARBA00009636"/>
    </source>
</evidence>
<feature type="region of interest" description="Disordered" evidence="5">
    <location>
        <begin position="218"/>
        <end position="240"/>
    </location>
</feature>
<dbReference type="Gene3D" id="3.30.1330.20">
    <property type="entry name" value="Tubulin/FtsZ, C-terminal domain"/>
    <property type="match status" value="1"/>
</dbReference>
<dbReference type="Gene3D" id="3.40.50.1440">
    <property type="entry name" value="Tubulin/FtsZ, GTPase domain"/>
    <property type="match status" value="1"/>
</dbReference>
<keyword evidence="4" id="KW-0342">GTP-binding</keyword>
<protein>
    <submittedName>
        <fullName evidence="7">FCP1 homology domain-containing protein</fullName>
    </submittedName>
</protein>
<dbReference type="AlphaFoldDB" id="A0A1I8FGS4"/>
<keyword evidence="3" id="KW-0547">Nucleotide-binding</keyword>
<feature type="region of interest" description="Disordered" evidence="5">
    <location>
        <begin position="261"/>
        <end position="294"/>
    </location>
</feature>
<dbReference type="GO" id="GO:0005874">
    <property type="term" value="C:microtubule"/>
    <property type="evidence" value="ECO:0007669"/>
    <property type="project" value="UniProtKB-KW"/>
</dbReference>
<keyword evidence="6" id="KW-1185">Reference proteome</keyword>
<evidence type="ECO:0000256" key="2">
    <source>
        <dbReference type="ARBA" id="ARBA00022701"/>
    </source>
</evidence>
<feature type="compositionally biased region" description="Polar residues" evidence="5">
    <location>
        <begin position="1"/>
        <end position="20"/>
    </location>
</feature>
<dbReference type="InterPro" id="IPR008280">
    <property type="entry name" value="Tub_FtsZ_C"/>
</dbReference>
<dbReference type="InterPro" id="IPR000217">
    <property type="entry name" value="Tubulin"/>
</dbReference>
<evidence type="ECO:0000313" key="7">
    <source>
        <dbReference type="WBParaSite" id="maker-unitig_33398-snap-gene-0.2-mRNA-1"/>
    </source>
</evidence>
<dbReference type="Proteomes" id="UP000095280">
    <property type="component" value="Unplaced"/>
</dbReference>
<sequence length="294" mass="31949">ASASQSTSARPVSKSATPAGSCTAWEHGIQPDGQMPSDKTIGGAATTLSTHCSSRRPALGKHVPRAVFVDLEPTVVDERLSVDYGKKSKLEFALSTRPRSTPTAPSWWTTRPSTTSAGATWISSAADLHQPEPSCWPDRVLHHASLRFDGALNTNLVAVPAHHFPLGHLRPGHLRREGLPRAAVRPEITNATFEPSNQMGEVRPPPRQVHGLLHAVPRPTLSPRTSMPPSPPSRQTHHPVRRLVPTGFKVGINYQPPHVVRRRDSPRVQRAVWHAEATPPPSQRPGPAWTTSST</sequence>
<dbReference type="WBParaSite" id="maker-unitig_33398-snap-gene-0.2-mRNA-1">
    <property type="protein sequence ID" value="maker-unitig_33398-snap-gene-0.2-mRNA-1"/>
    <property type="gene ID" value="maker-unitig_33398-snap-gene-0.2"/>
</dbReference>
<dbReference type="InterPro" id="IPR037103">
    <property type="entry name" value="Tubulin/FtsZ-like_C"/>
</dbReference>
<reference evidence="7" key="1">
    <citation type="submission" date="2016-11" db="UniProtKB">
        <authorList>
            <consortium name="WormBaseParasite"/>
        </authorList>
    </citation>
    <scope>IDENTIFICATION</scope>
</reference>
<evidence type="ECO:0000256" key="4">
    <source>
        <dbReference type="ARBA" id="ARBA00023134"/>
    </source>
</evidence>
<feature type="region of interest" description="Disordered" evidence="5">
    <location>
        <begin position="1"/>
        <end position="35"/>
    </location>
</feature>
<dbReference type="GO" id="GO:0005525">
    <property type="term" value="F:GTP binding"/>
    <property type="evidence" value="ECO:0007669"/>
    <property type="project" value="UniProtKB-KW"/>
</dbReference>
<dbReference type="PANTHER" id="PTHR11588">
    <property type="entry name" value="TUBULIN"/>
    <property type="match status" value="1"/>
</dbReference>
<dbReference type="SUPFAM" id="SSF52490">
    <property type="entry name" value="Tubulin nucleotide-binding domain-like"/>
    <property type="match status" value="1"/>
</dbReference>
<keyword evidence="2" id="KW-0493">Microtubule</keyword>
<dbReference type="SUPFAM" id="SSF55307">
    <property type="entry name" value="Tubulin C-terminal domain-like"/>
    <property type="match status" value="1"/>
</dbReference>
<evidence type="ECO:0000256" key="5">
    <source>
        <dbReference type="SAM" id="MobiDB-lite"/>
    </source>
</evidence>
<accession>A0A1I8FGS4</accession>
<organism evidence="6 7">
    <name type="scientific">Macrostomum lignano</name>
    <dbReference type="NCBI Taxonomy" id="282301"/>
    <lineage>
        <taxon>Eukaryota</taxon>
        <taxon>Metazoa</taxon>
        <taxon>Spiralia</taxon>
        <taxon>Lophotrochozoa</taxon>
        <taxon>Platyhelminthes</taxon>
        <taxon>Rhabditophora</taxon>
        <taxon>Macrostomorpha</taxon>
        <taxon>Macrostomida</taxon>
        <taxon>Macrostomidae</taxon>
        <taxon>Macrostomum</taxon>
    </lineage>
</organism>
<evidence type="ECO:0000313" key="6">
    <source>
        <dbReference type="Proteomes" id="UP000095280"/>
    </source>
</evidence>
<dbReference type="GO" id="GO:0007017">
    <property type="term" value="P:microtubule-based process"/>
    <property type="evidence" value="ECO:0007669"/>
    <property type="project" value="InterPro"/>
</dbReference>